<evidence type="ECO:0000313" key="2">
    <source>
        <dbReference type="EMBL" id="KAK3785264.1"/>
    </source>
</evidence>
<protein>
    <submittedName>
        <fullName evidence="2">Uncharacterized protein</fullName>
    </submittedName>
</protein>
<sequence>MARDFLKLIQDMLTCPVELLTLKAEMSFIVQYSEAFVQTTDAFQSQEPIEVKVSKKHENKRFGYPKGPLPDPDLPDSDDQSDPQKLTLIQDMPPDISLADVEKHLPPAIFFHALKLAGSTARRIECRAKLSDLDLSSFQCFYSPADITLADVEDIFHQMNEIPTDTRREFSTPADSTTLDIYGAQAM</sequence>
<name>A0AAE1DW80_9GAST</name>
<keyword evidence="3" id="KW-1185">Reference proteome</keyword>
<comment type="caution">
    <text evidence="2">The sequence shown here is derived from an EMBL/GenBank/DDBJ whole genome shotgun (WGS) entry which is preliminary data.</text>
</comment>
<organism evidence="2 3">
    <name type="scientific">Elysia crispata</name>
    <name type="common">lettuce slug</name>
    <dbReference type="NCBI Taxonomy" id="231223"/>
    <lineage>
        <taxon>Eukaryota</taxon>
        <taxon>Metazoa</taxon>
        <taxon>Spiralia</taxon>
        <taxon>Lophotrochozoa</taxon>
        <taxon>Mollusca</taxon>
        <taxon>Gastropoda</taxon>
        <taxon>Heterobranchia</taxon>
        <taxon>Euthyneura</taxon>
        <taxon>Panpulmonata</taxon>
        <taxon>Sacoglossa</taxon>
        <taxon>Placobranchoidea</taxon>
        <taxon>Plakobranchidae</taxon>
        <taxon>Elysia</taxon>
    </lineage>
</organism>
<dbReference type="Proteomes" id="UP001283361">
    <property type="component" value="Unassembled WGS sequence"/>
</dbReference>
<gene>
    <name evidence="2" type="ORF">RRG08_036800</name>
</gene>
<feature type="region of interest" description="Disordered" evidence="1">
    <location>
        <begin position="60"/>
        <end position="86"/>
    </location>
</feature>
<dbReference type="AlphaFoldDB" id="A0AAE1DW80"/>
<dbReference type="EMBL" id="JAWDGP010002150">
    <property type="protein sequence ID" value="KAK3785264.1"/>
    <property type="molecule type" value="Genomic_DNA"/>
</dbReference>
<evidence type="ECO:0000313" key="3">
    <source>
        <dbReference type="Proteomes" id="UP001283361"/>
    </source>
</evidence>
<reference evidence="2" key="1">
    <citation type="journal article" date="2023" name="G3 (Bethesda)">
        <title>A reference genome for the long-term kleptoplast-retaining sea slug Elysia crispata morphotype clarki.</title>
        <authorList>
            <person name="Eastman K.E."/>
            <person name="Pendleton A.L."/>
            <person name="Shaikh M.A."/>
            <person name="Suttiyut T."/>
            <person name="Ogas R."/>
            <person name="Tomko P."/>
            <person name="Gavelis G."/>
            <person name="Widhalm J.R."/>
            <person name="Wisecaver J.H."/>
        </authorList>
    </citation>
    <scope>NUCLEOTIDE SEQUENCE</scope>
    <source>
        <strain evidence="2">ECLA1</strain>
    </source>
</reference>
<evidence type="ECO:0000256" key="1">
    <source>
        <dbReference type="SAM" id="MobiDB-lite"/>
    </source>
</evidence>
<accession>A0AAE1DW80</accession>
<proteinExistence type="predicted"/>